<evidence type="ECO:0000313" key="1">
    <source>
        <dbReference type="EMBL" id="PTE08822.1"/>
    </source>
</evidence>
<dbReference type="Proteomes" id="UP000240259">
    <property type="component" value="Unassembled WGS sequence"/>
</dbReference>
<proteinExistence type="predicted"/>
<keyword evidence="2" id="KW-1185">Reference proteome</keyword>
<dbReference type="InterPro" id="IPR003615">
    <property type="entry name" value="HNH_nuc"/>
</dbReference>
<gene>
    <name evidence="1" type="ORF">C9427_19390</name>
</gene>
<comment type="caution">
    <text evidence="1">The sequence shown here is derived from an EMBL/GenBank/DDBJ whole genome shotgun (WGS) entry which is preliminary data.</text>
</comment>
<organism evidence="1 2">
    <name type="scientific">Mesorhizobium helmanticense</name>
    <dbReference type="NCBI Taxonomy" id="1776423"/>
    <lineage>
        <taxon>Bacteria</taxon>
        <taxon>Pseudomonadati</taxon>
        <taxon>Pseudomonadota</taxon>
        <taxon>Alphaproteobacteria</taxon>
        <taxon>Hyphomicrobiales</taxon>
        <taxon>Phyllobacteriaceae</taxon>
        <taxon>Mesorhizobium</taxon>
    </lineage>
</organism>
<accession>A0A2T4IT28</accession>
<name>A0A2T4IT28_9HYPH</name>
<dbReference type="EMBL" id="PZJX01000033">
    <property type="protein sequence ID" value="PTE08822.1"/>
    <property type="molecule type" value="Genomic_DNA"/>
</dbReference>
<sequence length="91" mass="10301">MAVYTAHGEKCYICTRPVDFQSMQVDHIIPETLLDNADVLAKVLKIFNLPESFKIDSYENWMPCCGPCNNKKKARVFGPTPLIQAPAAMRR</sequence>
<protein>
    <submittedName>
        <fullName evidence="1">Uncharacterized protein</fullName>
    </submittedName>
</protein>
<dbReference type="CDD" id="cd00085">
    <property type="entry name" value="HNHc"/>
    <property type="match status" value="1"/>
</dbReference>
<evidence type="ECO:0000313" key="2">
    <source>
        <dbReference type="Proteomes" id="UP000240259"/>
    </source>
</evidence>
<reference evidence="1 2" key="1">
    <citation type="submission" date="2018-03" db="EMBL/GenBank/DDBJ databases">
        <title>Genome sequence of the symbiotic type strain Mesorhizobium helmanticense CSLC115NT isolated from Lotus corniculatus nodules.</title>
        <authorList>
            <person name="Sannazzaro A.I."/>
            <person name="Torres Tejerizo G.A."/>
            <person name="Dip D."/>
            <person name="Caballero M."/>
            <person name="Pistorio M."/>
            <person name="Estrella M.J."/>
        </authorList>
    </citation>
    <scope>NUCLEOTIDE SEQUENCE [LARGE SCALE GENOMIC DNA]</scope>
    <source>
        <strain evidence="1 2">CSLC115N</strain>
    </source>
</reference>
<dbReference type="AlphaFoldDB" id="A0A2T4IT28"/>
<dbReference type="Gene3D" id="1.10.30.50">
    <property type="match status" value="1"/>
</dbReference>
<dbReference type="OrthoDB" id="7069328at2"/>